<keyword evidence="1" id="KW-1133">Transmembrane helix</keyword>
<sequence length="45" mass="5500">MPFFLFSFSMLFYSHTYKKHCSYVVFTMILILPSYINNITQIRKK</sequence>
<evidence type="ECO:0000313" key="2">
    <source>
        <dbReference type="EMBL" id="DAF48333.1"/>
    </source>
</evidence>
<protein>
    <submittedName>
        <fullName evidence="2">Uncharacterized protein</fullName>
    </submittedName>
</protein>
<name>A0A8S5SBF6_9CAUD</name>
<dbReference type="EMBL" id="BK032566">
    <property type="protein sequence ID" value="DAF48333.1"/>
    <property type="molecule type" value="Genomic_DNA"/>
</dbReference>
<keyword evidence="1" id="KW-0812">Transmembrane</keyword>
<accession>A0A8S5SBF6</accession>
<evidence type="ECO:0000256" key="1">
    <source>
        <dbReference type="SAM" id="Phobius"/>
    </source>
</evidence>
<feature type="transmembrane region" description="Helical" evidence="1">
    <location>
        <begin position="20"/>
        <end position="39"/>
    </location>
</feature>
<keyword evidence="1" id="KW-0472">Membrane</keyword>
<reference evidence="2" key="1">
    <citation type="journal article" date="2021" name="Proc. Natl. Acad. Sci. U.S.A.">
        <title>A Catalog of Tens of Thousands of Viruses from Human Metagenomes Reveals Hidden Associations with Chronic Diseases.</title>
        <authorList>
            <person name="Tisza M.J."/>
            <person name="Buck C.B."/>
        </authorList>
    </citation>
    <scope>NUCLEOTIDE SEQUENCE</scope>
    <source>
        <strain evidence="2">Ct4Z13</strain>
    </source>
</reference>
<organism evidence="2">
    <name type="scientific">Siphoviridae sp. ct4Z13</name>
    <dbReference type="NCBI Taxonomy" id="2827778"/>
    <lineage>
        <taxon>Viruses</taxon>
        <taxon>Duplodnaviria</taxon>
        <taxon>Heunggongvirae</taxon>
        <taxon>Uroviricota</taxon>
        <taxon>Caudoviricetes</taxon>
    </lineage>
</organism>
<proteinExistence type="predicted"/>